<keyword evidence="9 13" id="KW-0067">ATP-binding</keyword>
<dbReference type="InterPro" id="IPR015273">
    <property type="entry name" value="Cys-tRNA-synt_Ia_DALR"/>
</dbReference>
<feature type="short sequence motif" description="'KMSKS' region" evidence="13">
    <location>
        <begin position="294"/>
        <end position="298"/>
    </location>
</feature>
<dbReference type="GO" id="GO:0004817">
    <property type="term" value="F:cysteine-tRNA ligase activity"/>
    <property type="evidence" value="ECO:0007669"/>
    <property type="project" value="UniProtKB-UniRule"/>
</dbReference>
<dbReference type="GO" id="GO:0008270">
    <property type="term" value="F:zinc ion binding"/>
    <property type="evidence" value="ECO:0007669"/>
    <property type="project" value="UniProtKB-UniRule"/>
</dbReference>
<dbReference type="InterPro" id="IPR015803">
    <property type="entry name" value="Cys-tRNA-ligase"/>
</dbReference>
<proteinExistence type="inferred from homology"/>
<dbReference type="InterPro" id="IPR024909">
    <property type="entry name" value="Cys-tRNA/MSH_ligase"/>
</dbReference>
<dbReference type="SUPFAM" id="SSF52374">
    <property type="entry name" value="Nucleotidylyl transferase"/>
    <property type="match status" value="1"/>
</dbReference>
<dbReference type="CDD" id="cd00672">
    <property type="entry name" value="CysRS_core"/>
    <property type="match status" value="1"/>
</dbReference>
<feature type="binding site" evidence="13">
    <location>
        <position position="297"/>
    </location>
    <ligand>
        <name>ATP</name>
        <dbReference type="ChEBI" id="CHEBI:30616"/>
    </ligand>
</feature>
<comment type="catalytic activity">
    <reaction evidence="12 13">
        <text>tRNA(Cys) + L-cysteine + ATP = L-cysteinyl-tRNA(Cys) + AMP + diphosphate</text>
        <dbReference type="Rhea" id="RHEA:17773"/>
        <dbReference type="Rhea" id="RHEA-COMP:9661"/>
        <dbReference type="Rhea" id="RHEA-COMP:9679"/>
        <dbReference type="ChEBI" id="CHEBI:30616"/>
        <dbReference type="ChEBI" id="CHEBI:33019"/>
        <dbReference type="ChEBI" id="CHEBI:35235"/>
        <dbReference type="ChEBI" id="CHEBI:78442"/>
        <dbReference type="ChEBI" id="CHEBI:78517"/>
        <dbReference type="ChEBI" id="CHEBI:456215"/>
        <dbReference type="EC" id="6.1.1.16"/>
    </reaction>
</comment>
<keyword evidence="10 13" id="KW-0648">Protein biosynthesis</keyword>
<evidence type="ECO:0000313" key="16">
    <source>
        <dbReference type="Proteomes" id="UP000025229"/>
    </source>
</evidence>
<dbReference type="Proteomes" id="UP000025229">
    <property type="component" value="Chromosome"/>
</dbReference>
<evidence type="ECO:0000256" key="2">
    <source>
        <dbReference type="ARBA" id="ARBA00005594"/>
    </source>
</evidence>
<keyword evidence="4 13" id="KW-0963">Cytoplasm</keyword>
<evidence type="ECO:0000256" key="10">
    <source>
        <dbReference type="ARBA" id="ARBA00022917"/>
    </source>
</evidence>
<evidence type="ECO:0000256" key="9">
    <source>
        <dbReference type="ARBA" id="ARBA00022840"/>
    </source>
</evidence>
<dbReference type="Gene3D" id="3.40.50.620">
    <property type="entry name" value="HUPs"/>
    <property type="match status" value="1"/>
</dbReference>
<dbReference type="PANTHER" id="PTHR10890:SF3">
    <property type="entry name" value="CYSTEINE--TRNA LIGASE, CYTOPLASMIC"/>
    <property type="match status" value="1"/>
</dbReference>
<dbReference type="PRINTS" id="PR00983">
    <property type="entry name" value="TRNASYNTHCYS"/>
</dbReference>
<dbReference type="PANTHER" id="PTHR10890">
    <property type="entry name" value="CYSTEINYL-TRNA SYNTHETASE"/>
    <property type="match status" value="1"/>
</dbReference>
<keyword evidence="6 13" id="KW-0479">Metal-binding</keyword>
<accession>A0A023X4G7</accession>
<evidence type="ECO:0000256" key="11">
    <source>
        <dbReference type="ARBA" id="ARBA00023146"/>
    </source>
</evidence>
<gene>
    <name evidence="13" type="primary">cysS</name>
    <name evidence="15" type="ORF">RradSPS_1960</name>
</gene>
<evidence type="ECO:0000256" key="4">
    <source>
        <dbReference type="ARBA" id="ARBA00022490"/>
    </source>
</evidence>
<feature type="binding site" evidence="13">
    <location>
        <position position="265"/>
    </location>
    <ligand>
        <name>Zn(2+)</name>
        <dbReference type="ChEBI" id="CHEBI:29105"/>
    </ligand>
</feature>
<keyword evidence="7 13" id="KW-0547">Nucleotide-binding</keyword>
<dbReference type="SMART" id="SM00840">
    <property type="entry name" value="DALR_2"/>
    <property type="match status" value="1"/>
</dbReference>
<dbReference type="InterPro" id="IPR014729">
    <property type="entry name" value="Rossmann-like_a/b/a_fold"/>
</dbReference>
<dbReference type="GO" id="GO:0006423">
    <property type="term" value="P:cysteinyl-tRNA aminoacylation"/>
    <property type="evidence" value="ECO:0007669"/>
    <property type="project" value="UniProtKB-UniRule"/>
</dbReference>
<dbReference type="NCBIfam" id="TIGR00435">
    <property type="entry name" value="cysS"/>
    <property type="match status" value="1"/>
</dbReference>
<dbReference type="EC" id="6.1.1.16" evidence="13"/>
<dbReference type="HAMAP" id="MF_00041">
    <property type="entry name" value="Cys_tRNA_synth"/>
    <property type="match status" value="1"/>
</dbReference>
<dbReference type="Pfam" id="PF09190">
    <property type="entry name" value="DALR_2"/>
    <property type="match status" value="1"/>
</dbReference>
<evidence type="ECO:0000256" key="1">
    <source>
        <dbReference type="ARBA" id="ARBA00004496"/>
    </source>
</evidence>
<protein>
    <recommendedName>
        <fullName evidence="13">Cysteine--tRNA ligase</fullName>
        <ecNumber evidence="13">6.1.1.16</ecNumber>
    </recommendedName>
    <alternativeName>
        <fullName evidence="13">Cysteinyl-tRNA synthetase</fullName>
        <shortName evidence="13">CysRS</shortName>
    </alternativeName>
</protein>
<dbReference type="HOGENOM" id="CLU_013528_0_1_11"/>
<evidence type="ECO:0000259" key="14">
    <source>
        <dbReference type="SMART" id="SM00840"/>
    </source>
</evidence>
<feature type="binding site" evidence="13">
    <location>
        <position position="56"/>
    </location>
    <ligand>
        <name>Zn(2+)</name>
        <dbReference type="ChEBI" id="CHEBI:29105"/>
    </ligand>
</feature>
<keyword evidence="11 13" id="KW-0030">Aminoacyl-tRNA synthetase</keyword>
<dbReference type="STRING" id="42256.RradSPS_1960"/>
<keyword evidence="16" id="KW-1185">Reference proteome</keyword>
<evidence type="ECO:0000256" key="5">
    <source>
        <dbReference type="ARBA" id="ARBA00022598"/>
    </source>
</evidence>
<feature type="domain" description="Cysteinyl-tRNA synthetase class Ia DALR" evidence="14">
    <location>
        <begin position="374"/>
        <end position="438"/>
    </location>
</feature>
<dbReference type="eggNOG" id="COG0215">
    <property type="taxonomic scope" value="Bacteria"/>
</dbReference>
<evidence type="ECO:0000313" key="15">
    <source>
        <dbReference type="EMBL" id="AHY47243.1"/>
    </source>
</evidence>
<reference evidence="15 16" key="1">
    <citation type="submission" date="2014-03" db="EMBL/GenBank/DDBJ databases">
        <title>Complete genome sequence of the Radio-Resistant Rubrobacter radiotolerans RSPS-4.</title>
        <authorList>
            <person name="Egas C.C."/>
            <person name="Barroso C.C."/>
            <person name="Froufe H.J.C."/>
            <person name="Pacheco J.J."/>
            <person name="Albuquerque L.L."/>
            <person name="da Costa M.M.S."/>
        </authorList>
    </citation>
    <scope>NUCLEOTIDE SEQUENCE [LARGE SCALE GENOMIC DNA]</scope>
    <source>
        <strain evidence="15 16">RSPS-4</strain>
    </source>
</reference>
<dbReference type="SUPFAM" id="SSF47323">
    <property type="entry name" value="Anticodon-binding domain of a subclass of class I aminoacyl-tRNA synthetases"/>
    <property type="match status" value="1"/>
</dbReference>
<evidence type="ECO:0000256" key="8">
    <source>
        <dbReference type="ARBA" id="ARBA00022833"/>
    </source>
</evidence>
<evidence type="ECO:0000256" key="13">
    <source>
        <dbReference type="HAMAP-Rule" id="MF_00041"/>
    </source>
</evidence>
<feature type="binding site" evidence="13">
    <location>
        <position position="236"/>
    </location>
    <ligand>
        <name>Zn(2+)</name>
        <dbReference type="ChEBI" id="CHEBI:29105"/>
    </ligand>
</feature>
<dbReference type="InterPro" id="IPR009080">
    <property type="entry name" value="tRNAsynth_Ia_anticodon-bd"/>
</dbReference>
<sequence length="498" mass="55349">MRAGGTRVELPAILELMSEATRHKEQKDLQGITVRDTLTGGPVTVGAGGEVGLYACGPTVYNDIHIGNARVHLFWDVVVRYLRSRGYQVKFVWNITDIEDKIIDKANAEGVPWQEIVRRYTDSFHERLKLLGVGMPDVEPRATEHIPEMIETVEDLIANGHAYAAENGDVYFAVESYPEYGALSNQRPSEMRETEKAETGFKRSPLDFTLWKASKPGEPSWESPWGPGRPGWHIECSAMVRKHLPGGADIHGGGTDIRFPHHENELAQSRGAHPEEEFVRAWCHHGMVRMTDEKMAKSVGNVVDIKEAVRRFGADAIRMWLLQSHYSQPIDFSEEILAEKKRSFERLLRFYRQIHAATGSGEVSDRLAAELTERFDRAMTDDLNTPEAIAAAFEVAGRANSAIAAGESPDSFASLRDALADLLGTLGFGLSSESETELDGVRVRHPEDADTDVVARAAERQAARAARDWATADRLRDELADEGWAVEDTPEGPVLGRR</sequence>
<evidence type="ECO:0000256" key="6">
    <source>
        <dbReference type="ARBA" id="ARBA00022723"/>
    </source>
</evidence>
<name>A0A023X4G7_RUBRA</name>
<dbReference type="KEGG" id="rrd:RradSPS_1960"/>
<evidence type="ECO:0000256" key="3">
    <source>
        <dbReference type="ARBA" id="ARBA00011245"/>
    </source>
</evidence>
<comment type="subunit">
    <text evidence="3 13">Monomer.</text>
</comment>
<dbReference type="Gene3D" id="1.20.120.1910">
    <property type="entry name" value="Cysteine-tRNA ligase, C-terminal anti-codon recognition domain"/>
    <property type="match status" value="1"/>
</dbReference>
<dbReference type="GO" id="GO:0005524">
    <property type="term" value="F:ATP binding"/>
    <property type="evidence" value="ECO:0007669"/>
    <property type="project" value="UniProtKB-UniRule"/>
</dbReference>
<comment type="subcellular location">
    <subcellularLocation>
        <location evidence="1 13">Cytoplasm</location>
    </subcellularLocation>
</comment>
<comment type="cofactor">
    <cofactor evidence="13">
        <name>Zn(2+)</name>
        <dbReference type="ChEBI" id="CHEBI:29105"/>
    </cofactor>
    <text evidence="13">Binds 1 zinc ion per subunit.</text>
</comment>
<feature type="short sequence motif" description="'HIGH' region" evidence="13">
    <location>
        <begin position="58"/>
        <end position="68"/>
    </location>
</feature>
<organism evidence="15 16">
    <name type="scientific">Rubrobacter radiotolerans</name>
    <name type="common">Arthrobacter radiotolerans</name>
    <dbReference type="NCBI Taxonomy" id="42256"/>
    <lineage>
        <taxon>Bacteria</taxon>
        <taxon>Bacillati</taxon>
        <taxon>Actinomycetota</taxon>
        <taxon>Rubrobacteria</taxon>
        <taxon>Rubrobacterales</taxon>
        <taxon>Rubrobacteraceae</taxon>
        <taxon>Rubrobacter</taxon>
    </lineage>
</organism>
<keyword evidence="8 13" id="KW-0862">Zinc</keyword>
<dbReference type="AlphaFoldDB" id="A0A023X4G7"/>
<dbReference type="GO" id="GO:0005737">
    <property type="term" value="C:cytoplasm"/>
    <property type="evidence" value="ECO:0007669"/>
    <property type="project" value="UniProtKB-SubCell"/>
</dbReference>
<dbReference type="EMBL" id="CP007514">
    <property type="protein sequence ID" value="AHY47243.1"/>
    <property type="molecule type" value="Genomic_DNA"/>
</dbReference>
<dbReference type="InterPro" id="IPR032678">
    <property type="entry name" value="tRNA-synt_1_cat_dom"/>
</dbReference>
<feature type="binding site" evidence="13">
    <location>
        <position position="261"/>
    </location>
    <ligand>
        <name>Zn(2+)</name>
        <dbReference type="ChEBI" id="CHEBI:29105"/>
    </ligand>
</feature>
<keyword evidence="5 13" id="KW-0436">Ligase</keyword>
<evidence type="ECO:0000256" key="7">
    <source>
        <dbReference type="ARBA" id="ARBA00022741"/>
    </source>
</evidence>
<dbReference type="Pfam" id="PF01406">
    <property type="entry name" value="tRNA-synt_1e"/>
    <property type="match status" value="1"/>
</dbReference>
<comment type="similarity">
    <text evidence="2 13">Belongs to the class-I aminoacyl-tRNA synthetase family.</text>
</comment>
<dbReference type="PATRIC" id="fig|42256.3.peg.1995"/>
<evidence type="ECO:0000256" key="12">
    <source>
        <dbReference type="ARBA" id="ARBA00047398"/>
    </source>
</evidence>